<gene>
    <name evidence="2" type="ORF">CVLEPA_LOCUS27645</name>
</gene>
<keyword evidence="3" id="KW-1185">Reference proteome</keyword>
<evidence type="ECO:0000256" key="1">
    <source>
        <dbReference type="SAM" id="MobiDB-lite"/>
    </source>
</evidence>
<organism evidence="2 3">
    <name type="scientific">Clavelina lepadiformis</name>
    <name type="common">Light-bulb sea squirt</name>
    <name type="synonym">Ascidia lepadiformis</name>
    <dbReference type="NCBI Taxonomy" id="159417"/>
    <lineage>
        <taxon>Eukaryota</taxon>
        <taxon>Metazoa</taxon>
        <taxon>Chordata</taxon>
        <taxon>Tunicata</taxon>
        <taxon>Ascidiacea</taxon>
        <taxon>Aplousobranchia</taxon>
        <taxon>Clavelinidae</taxon>
        <taxon>Clavelina</taxon>
    </lineage>
</organism>
<dbReference type="EMBL" id="CAWYQH010000141">
    <property type="protein sequence ID" value="CAK8694261.1"/>
    <property type="molecule type" value="Genomic_DNA"/>
</dbReference>
<proteinExistence type="predicted"/>
<protein>
    <submittedName>
        <fullName evidence="2">Uncharacterized protein</fullName>
    </submittedName>
</protein>
<dbReference type="Proteomes" id="UP001642483">
    <property type="component" value="Unassembled WGS sequence"/>
</dbReference>
<evidence type="ECO:0000313" key="2">
    <source>
        <dbReference type="EMBL" id="CAK8694261.1"/>
    </source>
</evidence>
<feature type="region of interest" description="Disordered" evidence="1">
    <location>
        <begin position="1"/>
        <end position="20"/>
    </location>
</feature>
<accession>A0ABP0GTJ1</accession>
<reference evidence="2 3" key="1">
    <citation type="submission" date="2024-02" db="EMBL/GenBank/DDBJ databases">
        <authorList>
            <person name="Daric V."/>
            <person name="Darras S."/>
        </authorList>
    </citation>
    <scope>NUCLEOTIDE SEQUENCE [LARGE SCALE GENOMIC DNA]</scope>
</reference>
<feature type="compositionally biased region" description="Polar residues" evidence="1">
    <location>
        <begin position="1"/>
        <end position="14"/>
    </location>
</feature>
<evidence type="ECO:0000313" key="3">
    <source>
        <dbReference type="Proteomes" id="UP001642483"/>
    </source>
</evidence>
<comment type="caution">
    <text evidence="2">The sequence shown here is derived from an EMBL/GenBank/DDBJ whole genome shotgun (WGS) entry which is preliminary data.</text>
</comment>
<name>A0ABP0GTJ1_CLALP</name>
<sequence>MTGTTNNVDVSSHNVHQRRHKGWEYVAKSGRVSQLTSDLLTAILQISHNAGLNLSGTGALSRGSLRQGVAKVEFFGKVWYPP</sequence>